<dbReference type="InterPro" id="IPR017945">
    <property type="entry name" value="DHBP_synth_RibB-like_a/b_dom"/>
</dbReference>
<dbReference type="GO" id="GO:0005739">
    <property type="term" value="C:mitochondrion"/>
    <property type="evidence" value="ECO:0007669"/>
    <property type="project" value="UniProtKB-SubCell"/>
</dbReference>
<dbReference type="GO" id="GO:0005886">
    <property type="term" value="C:plasma membrane"/>
    <property type="evidence" value="ECO:0007669"/>
    <property type="project" value="UniProtKB-SubCell"/>
</dbReference>
<gene>
    <name evidence="17" type="ORF">BaRGS_00017398</name>
</gene>
<evidence type="ECO:0000256" key="3">
    <source>
        <dbReference type="ARBA" id="ARBA00004496"/>
    </source>
</evidence>
<comment type="subunit">
    <text evidence="15">Interacts with RSC1A1.</text>
</comment>
<keyword evidence="12" id="KW-0472">Membrane</keyword>
<feature type="domain" description="YrdC-like" evidence="16">
    <location>
        <begin position="27"/>
        <end position="215"/>
    </location>
</feature>
<dbReference type="NCBIfam" id="TIGR00057">
    <property type="entry name" value="L-threonylcarbamoyladenylate synthase"/>
    <property type="match status" value="1"/>
</dbReference>
<evidence type="ECO:0000259" key="16">
    <source>
        <dbReference type="PROSITE" id="PS51163"/>
    </source>
</evidence>
<comment type="similarity">
    <text evidence="4">Belongs to the SUA5 family.</text>
</comment>
<dbReference type="FunFam" id="3.90.870.10:FF:000007">
    <property type="entry name" value="YrdC N6-threonylcarbamoyltransferase domain containing"/>
    <property type="match status" value="1"/>
</dbReference>
<dbReference type="EMBL" id="JACVVK020000116">
    <property type="protein sequence ID" value="KAK7491297.1"/>
    <property type="molecule type" value="Genomic_DNA"/>
</dbReference>
<comment type="subcellular location">
    <subcellularLocation>
        <location evidence="2">Cell membrane</location>
        <topology evidence="2">Peripheral membrane protein</topology>
    </subcellularLocation>
    <subcellularLocation>
        <location evidence="3">Cytoplasm</location>
    </subcellularLocation>
    <subcellularLocation>
        <location evidence="1">Mitochondrion</location>
    </subcellularLocation>
</comment>
<dbReference type="Pfam" id="PF01300">
    <property type="entry name" value="Sua5_yciO_yrdC"/>
    <property type="match status" value="1"/>
</dbReference>
<accession>A0ABD0KVQ4</accession>
<evidence type="ECO:0000256" key="11">
    <source>
        <dbReference type="ARBA" id="ARBA00023128"/>
    </source>
</evidence>
<sequence>MAKPRVVRVPERCELVHLTEEENKELTVALETAAESLRKGCVIAVPTDTIYGIAGLAQNSDSVNRIYNIKNRSYSNPIAISVGEIDDLYRWSKVVTARELLSDLLPGPVTVVFERSSALNPLLNPNTSLVGIRIPDHTFIRRLAQACESPIALTSANRSAAQSTLTLDEFEYLWPQLDLLVDGGVLNDTDKARLGSTVVDLSQAGKFRIIREGSAYRQTVDTLKNKHKLEEIPLSS</sequence>
<evidence type="ECO:0000256" key="4">
    <source>
        <dbReference type="ARBA" id="ARBA00007663"/>
    </source>
</evidence>
<reference evidence="17 18" key="1">
    <citation type="journal article" date="2023" name="Sci. Data">
        <title>Genome assembly of the Korean intertidal mud-creeper Batillaria attramentaria.</title>
        <authorList>
            <person name="Patra A.K."/>
            <person name="Ho P.T."/>
            <person name="Jun S."/>
            <person name="Lee S.J."/>
            <person name="Kim Y."/>
            <person name="Won Y.J."/>
        </authorList>
    </citation>
    <scope>NUCLEOTIDE SEQUENCE [LARGE SCALE GENOMIC DNA]</scope>
    <source>
        <strain evidence="17">Wonlab-2016</strain>
    </source>
</reference>
<dbReference type="SUPFAM" id="SSF55821">
    <property type="entry name" value="YrdC/RibB"/>
    <property type="match status" value="1"/>
</dbReference>
<keyword evidence="8" id="KW-0963">Cytoplasm</keyword>
<name>A0ABD0KVQ4_9CAEN</name>
<proteinExistence type="inferred from homology"/>
<evidence type="ECO:0000256" key="5">
    <source>
        <dbReference type="ARBA" id="ARBA00012584"/>
    </source>
</evidence>
<evidence type="ECO:0000313" key="18">
    <source>
        <dbReference type="Proteomes" id="UP001519460"/>
    </source>
</evidence>
<keyword evidence="10" id="KW-0809">Transit peptide</keyword>
<evidence type="ECO:0000256" key="7">
    <source>
        <dbReference type="ARBA" id="ARBA00022475"/>
    </source>
</evidence>
<protein>
    <recommendedName>
        <fullName evidence="6">Threonylcarbamoyl-AMP synthase</fullName>
        <ecNumber evidence="5">2.7.7.87</ecNumber>
    </recommendedName>
</protein>
<dbReference type="PANTHER" id="PTHR17490:SF10">
    <property type="entry name" value="THREONYLCARBAMOYL-AMP SYNTHASE"/>
    <property type="match status" value="1"/>
</dbReference>
<keyword evidence="9" id="KW-0808">Transferase</keyword>
<dbReference type="EC" id="2.7.7.87" evidence="5"/>
<keyword evidence="11" id="KW-0496">Mitochondrion</keyword>
<evidence type="ECO:0000256" key="6">
    <source>
        <dbReference type="ARBA" id="ARBA00015492"/>
    </source>
</evidence>
<evidence type="ECO:0000256" key="13">
    <source>
        <dbReference type="ARBA" id="ARBA00048366"/>
    </source>
</evidence>
<dbReference type="InterPro" id="IPR006070">
    <property type="entry name" value="Sua5-like_dom"/>
</dbReference>
<organism evidence="17 18">
    <name type="scientific">Batillaria attramentaria</name>
    <dbReference type="NCBI Taxonomy" id="370345"/>
    <lineage>
        <taxon>Eukaryota</taxon>
        <taxon>Metazoa</taxon>
        <taxon>Spiralia</taxon>
        <taxon>Lophotrochozoa</taxon>
        <taxon>Mollusca</taxon>
        <taxon>Gastropoda</taxon>
        <taxon>Caenogastropoda</taxon>
        <taxon>Sorbeoconcha</taxon>
        <taxon>Cerithioidea</taxon>
        <taxon>Batillariidae</taxon>
        <taxon>Batillaria</taxon>
    </lineage>
</organism>
<comment type="caution">
    <text evidence="17">The sequence shown here is derived from an EMBL/GenBank/DDBJ whole genome shotgun (WGS) entry which is preliminary data.</text>
</comment>
<evidence type="ECO:0000256" key="15">
    <source>
        <dbReference type="ARBA" id="ARBA00063146"/>
    </source>
</evidence>
<evidence type="ECO:0000256" key="9">
    <source>
        <dbReference type="ARBA" id="ARBA00022679"/>
    </source>
</evidence>
<dbReference type="Proteomes" id="UP001519460">
    <property type="component" value="Unassembled WGS sequence"/>
</dbReference>
<evidence type="ECO:0000256" key="8">
    <source>
        <dbReference type="ARBA" id="ARBA00022490"/>
    </source>
</evidence>
<comment type="function">
    <text evidence="14">Cytoplasmic and mitochondrial threonylcarbamoyl-AMP synthase required for the formation of a threonylcarbamoyl group on adenosine at position 37 (t(6)A37) in tRNAs that read codons beginning with adenine. Catalyzes the conversion of L-threonine, HCO(3)(-)/CO(2) and ATP to give threonylcarbamoyl-AMP (TC-AMP) as the acyladenylate intermediate, with the release of diphosphate. Participates in t(6)A37 formation in cytoplasmic and mitochondrial tRNAs. May regulate the activity of some transporters.</text>
</comment>
<dbReference type="AlphaFoldDB" id="A0ABD0KVQ4"/>
<dbReference type="PANTHER" id="PTHR17490">
    <property type="entry name" value="SUA5"/>
    <property type="match status" value="1"/>
</dbReference>
<evidence type="ECO:0000256" key="1">
    <source>
        <dbReference type="ARBA" id="ARBA00004173"/>
    </source>
</evidence>
<keyword evidence="7" id="KW-1003">Cell membrane</keyword>
<evidence type="ECO:0000256" key="12">
    <source>
        <dbReference type="ARBA" id="ARBA00023136"/>
    </source>
</evidence>
<evidence type="ECO:0000313" key="17">
    <source>
        <dbReference type="EMBL" id="KAK7491297.1"/>
    </source>
</evidence>
<dbReference type="InterPro" id="IPR050156">
    <property type="entry name" value="TC-AMP_synthase_SUA5"/>
</dbReference>
<evidence type="ECO:0000256" key="10">
    <source>
        <dbReference type="ARBA" id="ARBA00022946"/>
    </source>
</evidence>
<comment type="catalytic activity">
    <reaction evidence="13">
        <text>L-threonine + hydrogencarbonate + ATP = L-threonylcarbamoyladenylate + diphosphate + H2O</text>
        <dbReference type="Rhea" id="RHEA:36407"/>
        <dbReference type="ChEBI" id="CHEBI:15377"/>
        <dbReference type="ChEBI" id="CHEBI:17544"/>
        <dbReference type="ChEBI" id="CHEBI:30616"/>
        <dbReference type="ChEBI" id="CHEBI:33019"/>
        <dbReference type="ChEBI" id="CHEBI:57926"/>
        <dbReference type="ChEBI" id="CHEBI:73682"/>
        <dbReference type="EC" id="2.7.7.87"/>
    </reaction>
</comment>
<evidence type="ECO:0000256" key="14">
    <source>
        <dbReference type="ARBA" id="ARBA00058524"/>
    </source>
</evidence>
<dbReference type="Gene3D" id="3.90.870.10">
    <property type="entry name" value="DHBP synthase"/>
    <property type="match status" value="1"/>
</dbReference>
<dbReference type="PROSITE" id="PS51163">
    <property type="entry name" value="YRDC"/>
    <property type="match status" value="1"/>
</dbReference>
<dbReference type="GO" id="GO:0061710">
    <property type="term" value="F:L-threonylcarbamoyladenylate synthase"/>
    <property type="evidence" value="ECO:0007669"/>
    <property type="project" value="UniProtKB-EC"/>
</dbReference>
<keyword evidence="18" id="KW-1185">Reference proteome</keyword>
<evidence type="ECO:0000256" key="2">
    <source>
        <dbReference type="ARBA" id="ARBA00004202"/>
    </source>
</evidence>